<protein>
    <submittedName>
        <fullName evidence="7">FAD/FMN-containing dehydrogenase</fullName>
    </submittedName>
</protein>
<keyword evidence="4" id="KW-0560">Oxidoreductase</keyword>
<comment type="similarity">
    <text evidence="1">Belongs to the oxygen-dependent FAD-linked oxidoreductase family.</text>
</comment>
<dbReference type="InterPro" id="IPR050416">
    <property type="entry name" value="FAD-linked_Oxidoreductase"/>
</dbReference>
<keyword evidence="3" id="KW-0274">FAD</keyword>
<dbReference type="Proteomes" id="UP000749293">
    <property type="component" value="Unassembled WGS sequence"/>
</dbReference>
<dbReference type="InterPro" id="IPR036318">
    <property type="entry name" value="FAD-bd_PCMH-like_sf"/>
</dbReference>
<evidence type="ECO:0000313" key="7">
    <source>
        <dbReference type="EMBL" id="KAF4121385.1"/>
    </source>
</evidence>
<dbReference type="PANTHER" id="PTHR42973">
    <property type="entry name" value="BINDING OXIDOREDUCTASE, PUTATIVE (AFU_ORTHOLOGUE AFUA_1G17690)-RELATED"/>
    <property type="match status" value="1"/>
</dbReference>
<dbReference type="PANTHER" id="PTHR42973:SF13">
    <property type="entry name" value="FAD-BINDING PCMH-TYPE DOMAIN-CONTAINING PROTEIN"/>
    <property type="match status" value="1"/>
</dbReference>
<reference evidence="7" key="1">
    <citation type="submission" date="2020-03" db="EMBL/GenBank/DDBJ databases">
        <title>Site-based positive gene gene selection in Geosmithia morbida across the United States reveals a broad range of putative effectors and factors for local host and environmental adapation.</title>
        <authorList>
            <person name="Onufrak A."/>
            <person name="Murdoch R.W."/>
            <person name="Gazis R."/>
            <person name="Huff M."/>
            <person name="Staton M."/>
            <person name="Klingeman W."/>
            <person name="Hadziabdic D."/>
        </authorList>
    </citation>
    <scope>NUCLEOTIDE SEQUENCE</scope>
    <source>
        <strain evidence="7">1262</strain>
    </source>
</reference>
<feature type="chain" id="PRO_5040116348" evidence="5">
    <location>
        <begin position="24"/>
        <end position="504"/>
    </location>
</feature>
<name>A0A9P5D326_9HYPO</name>
<feature type="signal peptide" evidence="5">
    <location>
        <begin position="1"/>
        <end position="23"/>
    </location>
</feature>
<dbReference type="InterPro" id="IPR016169">
    <property type="entry name" value="FAD-bd_PCMH_sub2"/>
</dbReference>
<dbReference type="PROSITE" id="PS51387">
    <property type="entry name" value="FAD_PCMH"/>
    <property type="match status" value="1"/>
</dbReference>
<proteinExistence type="inferred from homology"/>
<comment type="caution">
    <text evidence="7">The sequence shown here is derived from an EMBL/GenBank/DDBJ whole genome shotgun (WGS) entry which is preliminary data.</text>
</comment>
<accession>A0A9P5D326</accession>
<dbReference type="GO" id="GO:0016491">
    <property type="term" value="F:oxidoreductase activity"/>
    <property type="evidence" value="ECO:0007669"/>
    <property type="project" value="UniProtKB-KW"/>
</dbReference>
<organism evidence="7 8">
    <name type="scientific">Geosmithia morbida</name>
    <dbReference type="NCBI Taxonomy" id="1094350"/>
    <lineage>
        <taxon>Eukaryota</taxon>
        <taxon>Fungi</taxon>
        <taxon>Dikarya</taxon>
        <taxon>Ascomycota</taxon>
        <taxon>Pezizomycotina</taxon>
        <taxon>Sordariomycetes</taxon>
        <taxon>Hypocreomycetidae</taxon>
        <taxon>Hypocreales</taxon>
        <taxon>Bionectriaceae</taxon>
        <taxon>Geosmithia</taxon>
    </lineage>
</organism>
<dbReference type="EMBL" id="JAANYQ010000013">
    <property type="protein sequence ID" value="KAF4121385.1"/>
    <property type="molecule type" value="Genomic_DNA"/>
</dbReference>
<evidence type="ECO:0000256" key="2">
    <source>
        <dbReference type="ARBA" id="ARBA00022630"/>
    </source>
</evidence>
<sequence length="504" mass="54137">MVFPISFRRALWASAAALGAAAAADPTASTTGACDELASSLPDRVWTEPSVEYLSESNAYWSTALRGLKPACIVLPRSVEEVSVAVKVLGSHPDVQFAVKSGGHTPNQRHSTVLDGVLISTKHLSGVTYRPDEQLAYVKPGGDWNDVIGSLEEHGVTIVGGRLGIVGVAGYLLQGGISFLSAQYGLAADNIVAWEMVAANGTILNVKASENPDLAVALRGSGSQLGIVTQFTVKTHEIGQVWGGLRTYGDDKADEIFAALHGYVPGGVEDTKSAIILTNTMTAGVTKSFIIYYFYDGPEPPTTGAFAKFLDIDSVIDVTSTRSYSDLLNANGAAAELLVSRISFRTYTIPYLPDVPGMFSEISEKFSSLLADHLSSRPTALCSADFQPFPSVIGQHSQDSGGNAMGISGRDPHRIILELQCAWDSETDDDIFQGASRDMVRWLEAKVADWTFDGEEPYLPLFMNDAAWDQNVTGTYSRYAEFKQIQKAVDPTGFFPTRGGGFVY</sequence>
<dbReference type="AlphaFoldDB" id="A0A9P5D326"/>
<gene>
    <name evidence="7" type="ORF">GMORB2_2347</name>
</gene>
<dbReference type="InterPro" id="IPR016167">
    <property type="entry name" value="FAD-bd_PCMH_sub1"/>
</dbReference>
<evidence type="ECO:0000256" key="4">
    <source>
        <dbReference type="ARBA" id="ARBA00023002"/>
    </source>
</evidence>
<dbReference type="Gene3D" id="3.30.43.10">
    <property type="entry name" value="Uridine Diphospho-n-acetylenolpyruvylglucosamine Reductase, domain 2"/>
    <property type="match status" value="1"/>
</dbReference>
<dbReference type="Pfam" id="PF01565">
    <property type="entry name" value="FAD_binding_4"/>
    <property type="match status" value="1"/>
</dbReference>
<keyword evidence="8" id="KW-1185">Reference proteome</keyword>
<dbReference type="InterPro" id="IPR016166">
    <property type="entry name" value="FAD-bd_PCMH"/>
</dbReference>
<dbReference type="GeneID" id="55968577"/>
<evidence type="ECO:0000256" key="5">
    <source>
        <dbReference type="SAM" id="SignalP"/>
    </source>
</evidence>
<evidence type="ECO:0000313" key="8">
    <source>
        <dbReference type="Proteomes" id="UP000749293"/>
    </source>
</evidence>
<feature type="domain" description="FAD-binding PCMH-type" evidence="6">
    <location>
        <begin position="66"/>
        <end position="238"/>
    </location>
</feature>
<dbReference type="Gene3D" id="3.30.465.10">
    <property type="match status" value="1"/>
</dbReference>
<evidence type="ECO:0000259" key="6">
    <source>
        <dbReference type="PROSITE" id="PS51387"/>
    </source>
</evidence>
<keyword evidence="5" id="KW-0732">Signal</keyword>
<evidence type="ECO:0000256" key="3">
    <source>
        <dbReference type="ARBA" id="ARBA00022827"/>
    </source>
</evidence>
<evidence type="ECO:0000256" key="1">
    <source>
        <dbReference type="ARBA" id="ARBA00005466"/>
    </source>
</evidence>
<dbReference type="GO" id="GO:0071949">
    <property type="term" value="F:FAD binding"/>
    <property type="evidence" value="ECO:0007669"/>
    <property type="project" value="InterPro"/>
</dbReference>
<keyword evidence="2" id="KW-0285">Flavoprotein</keyword>
<dbReference type="RefSeq" id="XP_035320037.1">
    <property type="nucleotide sequence ID" value="XM_035464327.1"/>
</dbReference>
<dbReference type="InterPro" id="IPR006094">
    <property type="entry name" value="Oxid_FAD_bind_N"/>
</dbReference>
<dbReference type="SUPFAM" id="SSF56176">
    <property type="entry name" value="FAD-binding/transporter-associated domain-like"/>
    <property type="match status" value="1"/>
</dbReference>
<dbReference type="OrthoDB" id="2151789at2759"/>
<dbReference type="Gene3D" id="3.40.462.20">
    <property type="match status" value="1"/>
</dbReference>